<dbReference type="Gene3D" id="3.30.70.270">
    <property type="match status" value="1"/>
</dbReference>
<reference evidence="2 3" key="1">
    <citation type="submission" date="2017-03" db="EMBL/GenBank/DDBJ databases">
        <title>Draft Genome sequence of Marispirochaeta sp. strain JC444.</title>
        <authorList>
            <person name="Shivani Y."/>
            <person name="Subhash Y."/>
            <person name="Sasikala C."/>
            <person name="Ramana C."/>
        </authorList>
    </citation>
    <scope>NUCLEOTIDE SEQUENCE [LARGE SCALE GENOMIC DNA]</scope>
    <source>
        <strain evidence="2 3">JC444</strain>
    </source>
</reference>
<evidence type="ECO:0000313" key="3">
    <source>
        <dbReference type="Proteomes" id="UP000192343"/>
    </source>
</evidence>
<accession>A0A1Y1RWF1</accession>
<keyword evidence="1" id="KW-1133">Transmembrane helix</keyword>
<evidence type="ECO:0000313" key="2">
    <source>
        <dbReference type="EMBL" id="ORC34451.1"/>
    </source>
</evidence>
<keyword evidence="3" id="KW-1185">Reference proteome</keyword>
<feature type="transmembrane region" description="Helical" evidence="1">
    <location>
        <begin position="6"/>
        <end position="26"/>
    </location>
</feature>
<dbReference type="InterPro" id="IPR029787">
    <property type="entry name" value="Nucleotide_cyclase"/>
</dbReference>
<dbReference type="OrthoDB" id="358039at2"/>
<name>A0A1Y1RWF1_9SPIO</name>
<dbReference type="STRING" id="1963862.B4O97_12480"/>
<dbReference type="AlphaFoldDB" id="A0A1Y1RWF1"/>
<gene>
    <name evidence="2" type="ORF">B4O97_12480</name>
</gene>
<dbReference type="EMBL" id="MWQY01000013">
    <property type="protein sequence ID" value="ORC34451.1"/>
    <property type="molecule type" value="Genomic_DNA"/>
</dbReference>
<protein>
    <recommendedName>
        <fullName evidence="4">GGDEF domain-containing protein</fullName>
    </recommendedName>
</protein>
<dbReference type="Proteomes" id="UP000192343">
    <property type="component" value="Unassembled WGS sequence"/>
</dbReference>
<keyword evidence="1" id="KW-0472">Membrane</keyword>
<comment type="caution">
    <text evidence="2">The sequence shown here is derived from an EMBL/GenBank/DDBJ whole genome shotgun (WGS) entry which is preliminary data.</text>
</comment>
<evidence type="ECO:0008006" key="4">
    <source>
        <dbReference type="Google" id="ProtNLM"/>
    </source>
</evidence>
<organism evidence="2 3">
    <name type="scientific">Marispirochaeta aestuarii</name>
    <dbReference type="NCBI Taxonomy" id="1963862"/>
    <lineage>
        <taxon>Bacteria</taxon>
        <taxon>Pseudomonadati</taxon>
        <taxon>Spirochaetota</taxon>
        <taxon>Spirochaetia</taxon>
        <taxon>Spirochaetales</taxon>
        <taxon>Spirochaetaceae</taxon>
        <taxon>Marispirochaeta</taxon>
    </lineage>
</organism>
<dbReference type="SUPFAM" id="SSF55073">
    <property type="entry name" value="Nucleotide cyclase"/>
    <property type="match status" value="1"/>
</dbReference>
<keyword evidence="1" id="KW-0812">Transmembrane</keyword>
<proteinExistence type="predicted"/>
<dbReference type="RefSeq" id="WP_083051273.1">
    <property type="nucleotide sequence ID" value="NZ_MWQY01000013.1"/>
</dbReference>
<sequence length="325" mass="36620">MNKVVVQTYAALIVLILVSASTYVLYDLSRLSRNNYENNREKVMELAMLIRSGGTPGSEELQDILRIDLVQGESERVLYRSKALSSSLLSLVNGTYEYSLDASRPDTLLRIRSSLIDRAELLPRLRILLYTASAAVLLSGLILAFLPRSRPVERVEIRALSAPADTESDHDSGLMSSEYLSMRLESELKRAASFDQDLTIAVIVFDGLDPLLKLKEVSPEIRQFFVFRDLCYEYGAERACLILPNTELDDGIRTVRDFRKQLEKNFPHISAWGGLSSRSGRLIDPDLLLTEAVSALRKSRQDPDRAVFGFRADPEKYRARLAETV</sequence>
<feature type="transmembrane region" description="Helical" evidence="1">
    <location>
        <begin position="127"/>
        <end position="146"/>
    </location>
</feature>
<dbReference type="InterPro" id="IPR043128">
    <property type="entry name" value="Rev_trsase/Diguanyl_cyclase"/>
</dbReference>
<evidence type="ECO:0000256" key="1">
    <source>
        <dbReference type="SAM" id="Phobius"/>
    </source>
</evidence>